<name>A0A5C4MRY7_9RHOB</name>
<evidence type="ECO:0000313" key="1">
    <source>
        <dbReference type="EMBL" id="TNC48299.1"/>
    </source>
</evidence>
<organism evidence="1 2">
    <name type="scientific">Rubellimicrobium rubrum</name>
    <dbReference type="NCBI Taxonomy" id="2585369"/>
    <lineage>
        <taxon>Bacteria</taxon>
        <taxon>Pseudomonadati</taxon>
        <taxon>Pseudomonadota</taxon>
        <taxon>Alphaproteobacteria</taxon>
        <taxon>Rhodobacterales</taxon>
        <taxon>Roseobacteraceae</taxon>
        <taxon>Rubellimicrobium</taxon>
    </lineage>
</organism>
<dbReference type="GO" id="GO:0016740">
    <property type="term" value="F:transferase activity"/>
    <property type="evidence" value="ECO:0007669"/>
    <property type="project" value="UniProtKB-KW"/>
</dbReference>
<keyword evidence="1" id="KW-0808">Transferase</keyword>
<dbReference type="AlphaFoldDB" id="A0A5C4MRY7"/>
<reference evidence="1 2" key="1">
    <citation type="submission" date="2019-06" db="EMBL/GenBank/DDBJ databases">
        <title>YIM 131921 draft genome.</title>
        <authorList>
            <person name="Jiang L."/>
        </authorList>
    </citation>
    <scope>NUCLEOTIDE SEQUENCE [LARGE SCALE GENOMIC DNA]</scope>
    <source>
        <strain evidence="1 2">YIM 131921</strain>
    </source>
</reference>
<accession>A0A5C4MRY7</accession>
<sequence length="295" mass="31055">MATLMSDRRPVRHLVRLAALLLGPGRAHRGDLWPGLAIDRLSGRVRWRGRDLLTLSRFADIVPPGMARIAIVGSGPSLARQHPERLESGATILLNGAASLAARLPPLAVAVEDERFVMRHAPMLASLPREVPLMLSAAAMRALAEHNADLLRGRRVALIDNLRRPLGAARRDLDDPALDGILARGANGAALSRDPDRGVIITGTVAFTALQVALAAGPAAILLAGIDLGNADAQPRFYEEAGKAAPSGLVKGMPRILAGFALAREVAGREGVRLSCASPVSALLGLGYDRDGVLD</sequence>
<protein>
    <submittedName>
        <fullName evidence="1">Glycosyl transferase</fullName>
    </submittedName>
</protein>
<proteinExistence type="predicted"/>
<dbReference type="EMBL" id="VDFU01000018">
    <property type="protein sequence ID" value="TNC48299.1"/>
    <property type="molecule type" value="Genomic_DNA"/>
</dbReference>
<gene>
    <name evidence="1" type="ORF">FHG66_14350</name>
</gene>
<keyword evidence="2" id="KW-1185">Reference proteome</keyword>
<evidence type="ECO:0000313" key="2">
    <source>
        <dbReference type="Proteomes" id="UP000305887"/>
    </source>
</evidence>
<dbReference type="Proteomes" id="UP000305887">
    <property type="component" value="Unassembled WGS sequence"/>
</dbReference>
<comment type="caution">
    <text evidence="1">The sequence shown here is derived from an EMBL/GenBank/DDBJ whole genome shotgun (WGS) entry which is preliminary data.</text>
</comment>
<dbReference type="OrthoDB" id="8280268at2"/>